<proteinExistence type="predicted"/>
<name>A0A7S8C7Q0_9HYPH</name>
<dbReference type="EMBL" id="CP058214">
    <property type="protein sequence ID" value="QPC44912.1"/>
    <property type="molecule type" value="Genomic_DNA"/>
</dbReference>
<evidence type="ECO:0000256" key="1">
    <source>
        <dbReference type="ARBA" id="ARBA00022692"/>
    </source>
</evidence>
<reference evidence="6 7" key="1">
    <citation type="submission" date="2020-06" db="EMBL/GenBank/DDBJ databases">
        <title>Genome sequence of 2 isolates from Red Sea Mangroves.</title>
        <authorList>
            <person name="Sefrji F."/>
            <person name="Michoud G."/>
            <person name="Merlino G."/>
            <person name="Daffonchio D."/>
        </authorList>
    </citation>
    <scope>NUCLEOTIDE SEQUENCE [LARGE SCALE GENOMIC DNA]</scope>
    <source>
        <strain evidence="6 7">R1DC25</strain>
    </source>
</reference>
<evidence type="ECO:0000313" key="6">
    <source>
        <dbReference type="EMBL" id="QPC44912.1"/>
    </source>
</evidence>
<accession>A0A7S8C7Q0</accession>
<dbReference type="Proteomes" id="UP000593594">
    <property type="component" value="Chromosome"/>
</dbReference>
<dbReference type="PROSITE" id="PS50850">
    <property type="entry name" value="MFS"/>
    <property type="match status" value="1"/>
</dbReference>
<evidence type="ECO:0000256" key="2">
    <source>
        <dbReference type="ARBA" id="ARBA00022989"/>
    </source>
</evidence>
<feature type="transmembrane region" description="Helical" evidence="4">
    <location>
        <begin position="85"/>
        <end position="104"/>
    </location>
</feature>
<keyword evidence="2 4" id="KW-1133">Transmembrane helix</keyword>
<feature type="transmembrane region" description="Helical" evidence="4">
    <location>
        <begin position="377"/>
        <end position="395"/>
    </location>
</feature>
<sequence>MSHTAANPHHFVDDGLARRNAVLLAAGQALYSSSTVILITSAGLVGQILADDKGLATLPVSTFVIGTALTTVPASLFMRRVGRRPGFIVGALLGLVSALLAIYAVMAGDFWLFSLATACNGVYQAFAQYYRFAAADTASEAFKAKAISWVLIGGIVSAILGPLIVMGTKDAFPPFLFVGSYAASGVLAIVAMSVLAFVKIPHRRPEPGGDGGRALSVLLRQPRLVVAVICGMMSYGMMNLVMTATPLAMVGCGHTVNDAAWVIQWHVLAMYVPSFFTGQLINRFGVEKIVATGMVFLAGAGFAALAGIGFGNFAVALVFLGVGWNFGFVGATTMVTDCYKPAEKNRVQAVNDFAIFATVAVASLSSGKLLDAIGWDAVNLALFPMIALVLAMLLWSGRGRIGRSAV</sequence>
<feature type="transmembrane region" description="Helical" evidence="4">
    <location>
        <begin position="224"/>
        <end position="247"/>
    </location>
</feature>
<dbReference type="PANTHER" id="PTHR23534">
    <property type="entry name" value="MFS PERMEASE"/>
    <property type="match status" value="1"/>
</dbReference>
<dbReference type="GO" id="GO:0022857">
    <property type="term" value="F:transmembrane transporter activity"/>
    <property type="evidence" value="ECO:0007669"/>
    <property type="project" value="InterPro"/>
</dbReference>
<feature type="transmembrane region" description="Helical" evidence="4">
    <location>
        <begin position="347"/>
        <end position="365"/>
    </location>
</feature>
<evidence type="ECO:0000313" key="7">
    <source>
        <dbReference type="Proteomes" id="UP000593594"/>
    </source>
</evidence>
<gene>
    <name evidence="6" type="ORF">HW532_20765</name>
</gene>
<feature type="transmembrane region" description="Helical" evidence="4">
    <location>
        <begin position="314"/>
        <end position="335"/>
    </location>
</feature>
<dbReference type="SUPFAM" id="SSF103473">
    <property type="entry name" value="MFS general substrate transporter"/>
    <property type="match status" value="1"/>
</dbReference>
<dbReference type="KEGG" id="kmn:HW532_20765"/>
<dbReference type="PANTHER" id="PTHR23534:SF1">
    <property type="entry name" value="MAJOR FACILITATOR SUPERFAMILY PROTEIN"/>
    <property type="match status" value="1"/>
</dbReference>
<feature type="transmembrane region" description="Helical" evidence="4">
    <location>
        <begin position="259"/>
        <end position="277"/>
    </location>
</feature>
<organism evidence="6 7">
    <name type="scientific">Kaustia mangrovi</name>
    <dbReference type="NCBI Taxonomy" id="2593653"/>
    <lineage>
        <taxon>Bacteria</taxon>
        <taxon>Pseudomonadati</taxon>
        <taxon>Pseudomonadota</taxon>
        <taxon>Alphaproteobacteria</taxon>
        <taxon>Hyphomicrobiales</taxon>
        <taxon>Parvibaculaceae</taxon>
        <taxon>Kaustia</taxon>
    </lineage>
</organism>
<dbReference type="InterPro" id="IPR036259">
    <property type="entry name" value="MFS_trans_sf"/>
</dbReference>
<dbReference type="InterPro" id="IPR020846">
    <property type="entry name" value="MFS_dom"/>
</dbReference>
<dbReference type="RefSeq" id="WP_213162285.1">
    <property type="nucleotide sequence ID" value="NZ_CP058214.1"/>
</dbReference>
<keyword evidence="1 4" id="KW-0812">Transmembrane</keyword>
<feature type="transmembrane region" description="Helical" evidence="4">
    <location>
        <begin position="171"/>
        <end position="198"/>
    </location>
</feature>
<dbReference type="InterPro" id="IPR011701">
    <property type="entry name" value="MFS"/>
</dbReference>
<dbReference type="Gene3D" id="1.20.1250.20">
    <property type="entry name" value="MFS general substrate transporter like domains"/>
    <property type="match status" value="1"/>
</dbReference>
<feature type="transmembrane region" description="Helical" evidence="4">
    <location>
        <begin position="110"/>
        <end position="126"/>
    </location>
</feature>
<keyword evidence="7" id="KW-1185">Reference proteome</keyword>
<feature type="transmembrane region" description="Helical" evidence="4">
    <location>
        <begin position="56"/>
        <end position="78"/>
    </location>
</feature>
<protein>
    <submittedName>
        <fullName evidence="6">MFS transporter</fullName>
    </submittedName>
</protein>
<feature type="transmembrane region" description="Helical" evidence="4">
    <location>
        <begin position="146"/>
        <end position="165"/>
    </location>
</feature>
<keyword evidence="3 4" id="KW-0472">Membrane</keyword>
<dbReference type="AlphaFoldDB" id="A0A7S8C7Q0"/>
<feature type="transmembrane region" description="Helical" evidence="4">
    <location>
        <begin position="289"/>
        <end position="308"/>
    </location>
</feature>
<evidence type="ECO:0000256" key="3">
    <source>
        <dbReference type="ARBA" id="ARBA00023136"/>
    </source>
</evidence>
<evidence type="ECO:0000259" key="5">
    <source>
        <dbReference type="PROSITE" id="PS50850"/>
    </source>
</evidence>
<dbReference type="Pfam" id="PF07690">
    <property type="entry name" value="MFS_1"/>
    <property type="match status" value="1"/>
</dbReference>
<evidence type="ECO:0000256" key="4">
    <source>
        <dbReference type="SAM" id="Phobius"/>
    </source>
</evidence>
<feature type="domain" description="Major facilitator superfamily (MFS) profile" evidence="5">
    <location>
        <begin position="223"/>
        <end position="406"/>
    </location>
</feature>
<feature type="transmembrane region" description="Helical" evidence="4">
    <location>
        <begin position="21"/>
        <end position="50"/>
    </location>
</feature>